<keyword evidence="4" id="KW-0133">Cell shape</keyword>
<dbReference type="EMBL" id="JBHSOZ010000003">
    <property type="protein sequence ID" value="MFC5711887.1"/>
    <property type="molecule type" value="Genomic_DNA"/>
</dbReference>
<keyword evidence="9" id="KW-0645">Protease</keyword>
<evidence type="ECO:0000256" key="5">
    <source>
        <dbReference type="ARBA" id="ARBA00022984"/>
    </source>
</evidence>
<comment type="similarity">
    <text evidence="1 7">Belongs to the peptidase S11 family.</text>
</comment>
<evidence type="ECO:0000313" key="9">
    <source>
        <dbReference type="EMBL" id="MFC5711887.1"/>
    </source>
</evidence>
<evidence type="ECO:0000256" key="7">
    <source>
        <dbReference type="RuleBase" id="RU004016"/>
    </source>
</evidence>
<dbReference type="InterPro" id="IPR001967">
    <property type="entry name" value="Peptidase_S11_N"/>
</dbReference>
<evidence type="ECO:0000256" key="6">
    <source>
        <dbReference type="ARBA" id="ARBA00023316"/>
    </source>
</evidence>
<reference evidence="10" key="1">
    <citation type="journal article" date="2019" name="Int. J. Syst. Evol. Microbiol.">
        <title>The Global Catalogue of Microorganisms (GCM) 10K type strain sequencing project: providing services to taxonomists for standard genome sequencing and annotation.</title>
        <authorList>
            <consortium name="The Broad Institute Genomics Platform"/>
            <consortium name="The Broad Institute Genome Sequencing Center for Infectious Disease"/>
            <person name="Wu L."/>
            <person name="Ma J."/>
        </authorList>
    </citation>
    <scope>NUCLEOTIDE SEQUENCE [LARGE SCALE GENOMIC DNA]</scope>
    <source>
        <strain evidence="10">CECT 7184</strain>
    </source>
</reference>
<keyword evidence="10" id="KW-1185">Reference proteome</keyword>
<dbReference type="EC" id="3.4.-.-" evidence="9"/>
<dbReference type="RefSeq" id="WP_385938769.1">
    <property type="nucleotide sequence ID" value="NZ_JBHSOZ010000003.1"/>
</dbReference>
<dbReference type="PRINTS" id="PR00725">
    <property type="entry name" value="DADACBPTASE1"/>
</dbReference>
<keyword evidence="6" id="KW-0961">Cell wall biogenesis/degradation</keyword>
<dbReference type="Pfam" id="PF00768">
    <property type="entry name" value="Peptidase_S11"/>
    <property type="match status" value="1"/>
</dbReference>
<name>A0ABW0YKG3_9BACI</name>
<keyword evidence="2" id="KW-0732">Signal</keyword>
<dbReference type="PANTHER" id="PTHR21581:SF33">
    <property type="entry name" value="D-ALANYL-D-ALANINE CARBOXYPEPTIDASE DACB"/>
    <property type="match status" value="1"/>
</dbReference>
<dbReference type="GO" id="GO:0004180">
    <property type="term" value="F:carboxypeptidase activity"/>
    <property type="evidence" value="ECO:0007669"/>
    <property type="project" value="UniProtKB-KW"/>
</dbReference>
<dbReference type="SUPFAM" id="SSF56601">
    <property type="entry name" value="beta-lactamase/transpeptidase-like"/>
    <property type="match status" value="1"/>
</dbReference>
<evidence type="ECO:0000256" key="1">
    <source>
        <dbReference type="ARBA" id="ARBA00007164"/>
    </source>
</evidence>
<sequence>MFLLAKILVTAIIVYLLFYHSPLSSSAQERLDLYSESVLLMDGKNGEIIYKKQGEKQMYPASITKIVTGILALEMGKPQEQVIISEETTTIEGTRVYLLEDEVVSLERLVQGLMISSGNDAGHAIAEHLAGSEEDFSEKMNEFIRKRLDLQNTNFTNPHGLFNENHYTTAYDMAEITRYALSNEDFREIVATKEMEWNGKGWETTIFNHNRMLWNYDGAFGVKNGFVQRSGFTLVTAAERNNRELIVVVLNAGTADQSYQDTIRLLDYGFKNYAQEEMKEKEFFLNTNPTPYYPNQLIEPLEKFRILKLEVIETREERMK</sequence>
<evidence type="ECO:0000259" key="8">
    <source>
        <dbReference type="Pfam" id="PF00768"/>
    </source>
</evidence>
<feature type="domain" description="Peptidase S11 D-alanyl-D-alanine carboxypeptidase A N-terminal" evidence="8">
    <location>
        <begin position="29"/>
        <end position="253"/>
    </location>
</feature>
<dbReference type="Proteomes" id="UP001596142">
    <property type="component" value="Unassembled WGS sequence"/>
</dbReference>
<evidence type="ECO:0000313" key="10">
    <source>
        <dbReference type="Proteomes" id="UP001596142"/>
    </source>
</evidence>
<organism evidence="9 10">
    <name type="scientific">Thalassorhabdus alkalitolerans</name>
    <dbReference type="NCBI Taxonomy" id="2282697"/>
    <lineage>
        <taxon>Bacteria</taxon>
        <taxon>Bacillati</taxon>
        <taxon>Bacillota</taxon>
        <taxon>Bacilli</taxon>
        <taxon>Bacillales</taxon>
        <taxon>Bacillaceae</taxon>
        <taxon>Thalassorhabdus</taxon>
    </lineage>
</organism>
<dbReference type="InterPro" id="IPR018044">
    <property type="entry name" value="Peptidase_S11"/>
</dbReference>
<keyword evidence="9" id="KW-0121">Carboxypeptidase</keyword>
<dbReference type="InterPro" id="IPR012338">
    <property type="entry name" value="Beta-lactam/transpept-like"/>
</dbReference>
<keyword evidence="5" id="KW-0573">Peptidoglycan synthesis</keyword>
<keyword evidence="3 9" id="KW-0378">Hydrolase</keyword>
<evidence type="ECO:0000256" key="2">
    <source>
        <dbReference type="ARBA" id="ARBA00022729"/>
    </source>
</evidence>
<proteinExistence type="inferred from homology"/>
<dbReference type="Gene3D" id="3.40.710.10">
    <property type="entry name" value="DD-peptidase/beta-lactamase superfamily"/>
    <property type="match status" value="1"/>
</dbReference>
<protein>
    <submittedName>
        <fullName evidence="9">D-alanyl-D-alanine carboxypeptidase family protein</fullName>
        <ecNumber evidence="9">3.4.-.-</ecNumber>
    </submittedName>
</protein>
<evidence type="ECO:0000256" key="4">
    <source>
        <dbReference type="ARBA" id="ARBA00022960"/>
    </source>
</evidence>
<evidence type="ECO:0000256" key="3">
    <source>
        <dbReference type="ARBA" id="ARBA00022801"/>
    </source>
</evidence>
<accession>A0ABW0YKG3</accession>
<dbReference type="PANTHER" id="PTHR21581">
    <property type="entry name" value="D-ALANYL-D-ALANINE CARBOXYPEPTIDASE"/>
    <property type="match status" value="1"/>
</dbReference>
<gene>
    <name evidence="9" type="ORF">ACFPU1_03755</name>
</gene>
<comment type="caution">
    <text evidence="9">The sequence shown here is derived from an EMBL/GenBank/DDBJ whole genome shotgun (WGS) entry which is preliminary data.</text>
</comment>